<dbReference type="InterPro" id="IPR051678">
    <property type="entry name" value="AGP_Transferase"/>
</dbReference>
<evidence type="ECO:0000259" key="1">
    <source>
        <dbReference type="Pfam" id="PF01636"/>
    </source>
</evidence>
<dbReference type="AlphaFoldDB" id="A0A0W0GAF2"/>
<dbReference type="Proteomes" id="UP000054988">
    <property type="component" value="Unassembled WGS sequence"/>
</dbReference>
<feature type="domain" description="Aminoglycoside phosphotransferase" evidence="1">
    <location>
        <begin position="73"/>
        <end position="319"/>
    </location>
</feature>
<dbReference type="SUPFAM" id="SSF56112">
    <property type="entry name" value="Protein kinase-like (PK-like)"/>
    <property type="match status" value="1"/>
</dbReference>
<proteinExistence type="predicted"/>
<evidence type="ECO:0000313" key="3">
    <source>
        <dbReference type="Proteomes" id="UP000054988"/>
    </source>
</evidence>
<dbReference type="PANTHER" id="PTHR21310">
    <property type="entry name" value="AMINOGLYCOSIDE PHOSPHOTRANSFERASE-RELATED-RELATED"/>
    <property type="match status" value="1"/>
</dbReference>
<name>A0A0W0GAF2_MONRR</name>
<evidence type="ECO:0000313" key="2">
    <source>
        <dbReference type="EMBL" id="KTB45509.1"/>
    </source>
</evidence>
<dbReference type="PANTHER" id="PTHR21310:SF15">
    <property type="entry name" value="AMINOGLYCOSIDE PHOSPHOTRANSFERASE DOMAIN-CONTAINING PROTEIN"/>
    <property type="match status" value="1"/>
</dbReference>
<reference evidence="2 3" key="1">
    <citation type="submission" date="2015-12" db="EMBL/GenBank/DDBJ databases">
        <title>Draft genome sequence of Moniliophthora roreri, the causal agent of frosty pod rot of cacao.</title>
        <authorList>
            <person name="Aime M.C."/>
            <person name="Diaz-Valderrama J.R."/>
            <person name="Kijpornyongpan T."/>
            <person name="Phillips-Mora W."/>
        </authorList>
    </citation>
    <scope>NUCLEOTIDE SEQUENCE [LARGE SCALE GENOMIC DNA]</scope>
    <source>
        <strain evidence="2 3">MCA 2952</strain>
    </source>
</reference>
<gene>
    <name evidence="2" type="ORF">WG66_1856</name>
</gene>
<comment type="caution">
    <text evidence="2">The sequence shown here is derived from an EMBL/GenBank/DDBJ whole genome shotgun (WGS) entry which is preliminary data.</text>
</comment>
<accession>A0A0W0GAF2</accession>
<organism evidence="2 3">
    <name type="scientific">Moniliophthora roreri</name>
    <name type="common">Frosty pod rot fungus</name>
    <name type="synonym">Monilia roreri</name>
    <dbReference type="NCBI Taxonomy" id="221103"/>
    <lineage>
        <taxon>Eukaryota</taxon>
        <taxon>Fungi</taxon>
        <taxon>Dikarya</taxon>
        <taxon>Basidiomycota</taxon>
        <taxon>Agaricomycotina</taxon>
        <taxon>Agaricomycetes</taxon>
        <taxon>Agaricomycetidae</taxon>
        <taxon>Agaricales</taxon>
        <taxon>Marasmiineae</taxon>
        <taxon>Marasmiaceae</taxon>
        <taxon>Moniliophthora</taxon>
    </lineage>
</organism>
<protein>
    <recommendedName>
        <fullName evidence="1">Aminoglycoside phosphotransferase domain-containing protein</fullName>
    </recommendedName>
</protein>
<dbReference type="Pfam" id="PF01636">
    <property type="entry name" value="APH"/>
    <property type="match status" value="1"/>
</dbReference>
<dbReference type="EMBL" id="LATX01000668">
    <property type="protein sequence ID" value="KTB45509.1"/>
    <property type="molecule type" value="Genomic_DNA"/>
</dbReference>
<dbReference type="eggNOG" id="ENOG502SHAC">
    <property type="taxonomic scope" value="Eukaryota"/>
</dbReference>
<dbReference type="InterPro" id="IPR002575">
    <property type="entry name" value="Aminoglycoside_PTrfase"/>
</dbReference>
<dbReference type="Gene3D" id="3.90.1200.10">
    <property type="match status" value="1"/>
</dbReference>
<dbReference type="InterPro" id="IPR011009">
    <property type="entry name" value="Kinase-like_dom_sf"/>
</dbReference>
<sequence length="403" mass="46364">MPLLLDFPLKHGRKPPSIPDTTQFSGVTQFLFGVPCATPGEPFHLGTYNELYLLHLYVPADLREKIPQRVLARVSRDVKTKSDISMESEIATMMFVRSRTKIPVPTVYGYCPTRDNAIGQPFCILSFTEGTDMNGSAWENLPTEVKLLAIRDYARIVLELSRLKFDRIASIYFKERAPPPHCYELGPVAWCKHESAARKACCRYDRGPWQSASQWLRAALSDEIETMQTLPDLLQSTHKSSMRGDDTRRWQLAHKAFPQMLNRVSDVIEDPLDRYGAGPFVLSHMELTPRNMIFATEGPHMGRIVAVIDWEMATTTPLWALACYPSWFERIESLNIARDIQESQLFKDTYIRELQKHTHDPEILSVVQNARAEQKRRFTDIALLSWPRVDLMLAWMDQNPVRR</sequence>
<dbReference type="Gene3D" id="3.30.200.20">
    <property type="entry name" value="Phosphorylase Kinase, domain 1"/>
    <property type="match status" value="1"/>
</dbReference>